<protein>
    <recommendedName>
        <fullName evidence="1">Band 7 domain-containing protein</fullName>
    </recommendedName>
</protein>
<evidence type="ECO:0000313" key="2">
    <source>
        <dbReference type="EMBL" id="KKS83049.1"/>
    </source>
</evidence>
<reference evidence="2 3" key="1">
    <citation type="journal article" date="2015" name="Nature">
        <title>rRNA introns, odd ribosomes, and small enigmatic genomes across a large radiation of phyla.</title>
        <authorList>
            <person name="Brown C.T."/>
            <person name="Hug L.A."/>
            <person name="Thomas B.C."/>
            <person name="Sharon I."/>
            <person name="Castelle C.J."/>
            <person name="Singh A."/>
            <person name="Wilkins M.J."/>
            <person name="Williams K.H."/>
            <person name="Banfield J.F."/>
        </authorList>
    </citation>
    <scope>NUCLEOTIDE SEQUENCE [LARGE SCALE GENOMIC DNA]</scope>
</reference>
<dbReference type="Pfam" id="PF01145">
    <property type="entry name" value="Band_7"/>
    <property type="match status" value="1"/>
</dbReference>
<dbReference type="EMBL" id="LCFA01000002">
    <property type="protein sequence ID" value="KKS83049.1"/>
    <property type="molecule type" value="Genomic_DNA"/>
</dbReference>
<dbReference type="InterPro" id="IPR001107">
    <property type="entry name" value="Band_7"/>
</dbReference>
<evidence type="ECO:0000259" key="1">
    <source>
        <dbReference type="Pfam" id="PF01145"/>
    </source>
</evidence>
<sequence>MFWILGALVFWGLVIFLTGYRKTPATPPFKHAVLRKGTYLRDGSEIKLFDGGWRFFLLYPWWSKPVIFDTSDKNYNNQKVEEVRTEKDRVDSTIFYDVTWYVAEKWVKDFLRACGGVDKTTVEEHFDKVQKILHGNISQAIRELAAREDQEPNTWEEAVALASKFAEYVVNNVVDQEAITEEERNNILNGSGQGLIKKLGIKIKRFKISKVVPDPAIEKGKEAQTEVGLQTQADLIKTQRRAQQVEALKATGVSPDRAIDAVQAQQGEATKSTTVLDIPQLGSVAEKLLELLFGKKV</sequence>
<accession>A0A0G1CCA4</accession>
<organism evidence="2 3">
    <name type="scientific">Candidatus Wolfebacteria bacterium GW2011_GWC1_43_10</name>
    <dbReference type="NCBI Taxonomy" id="1619011"/>
    <lineage>
        <taxon>Bacteria</taxon>
        <taxon>Candidatus Wolfeibacteriota</taxon>
    </lineage>
</organism>
<comment type="caution">
    <text evidence="2">The sequence shown here is derived from an EMBL/GenBank/DDBJ whole genome shotgun (WGS) entry which is preliminary data.</text>
</comment>
<dbReference type="Proteomes" id="UP000034810">
    <property type="component" value="Unassembled WGS sequence"/>
</dbReference>
<dbReference type="AlphaFoldDB" id="A0A0G1CCA4"/>
<gene>
    <name evidence="2" type="ORF">UV58_C0002G0059</name>
</gene>
<evidence type="ECO:0000313" key="3">
    <source>
        <dbReference type="Proteomes" id="UP000034810"/>
    </source>
</evidence>
<feature type="domain" description="Band 7" evidence="1">
    <location>
        <begin position="39"/>
        <end position="236"/>
    </location>
</feature>
<name>A0A0G1CCA4_9BACT</name>
<proteinExistence type="predicted"/>